<evidence type="ECO:0000313" key="9">
    <source>
        <dbReference type="Proteomes" id="UP000887568"/>
    </source>
</evidence>
<feature type="transmembrane region" description="Helical" evidence="6">
    <location>
        <begin position="125"/>
        <end position="147"/>
    </location>
</feature>
<evidence type="ECO:0000313" key="8">
    <source>
        <dbReference type="EnsemblMetazoa" id="XP_038055927.1"/>
    </source>
</evidence>
<organism evidence="8 9">
    <name type="scientific">Patiria miniata</name>
    <name type="common">Bat star</name>
    <name type="synonym">Asterina miniata</name>
    <dbReference type="NCBI Taxonomy" id="46514"/>
    <lineage>
        <taxon>Eukaryota</taxon>
        <taxon>Metazoa</taxon>
        <taxon>Echinodermata</taxon>
        <taxon>Eleutherozoa</taxon>
        <taxon>Asterozoa</taxon>
        <taxon>Asteroidea</taxon>
        <taxon>Valvatacea</taxon>
        <taxon>Valvatida</taxon>
        <taxon>Asterinidae</taxon>
        <taxon>Patiria</taxon>
    </lineage>
</organism>
<dbReference type="InterPro" id="IPR050746">
    <property type="entry name" value="DAACS"/>
</dbReference>
<dbReference type="PANTHER" id="PTHR11958">
    <property type="entry name" value="SODIUM/DICARBOXYLATE SYMPORTER-RELATED"/>
    <property type="match status" value="1"/>
</dbReference>
<evidence type="ECO:0000256" key="4">
    <source>
        <dbReference type="ARBA" id="ARBA00022989"/>
    </source>
</evidence>
<protein>
    <recommendedName>
        <fullName evidence="6">Amino acid transporter</fullName>
    </recommendedName>
</protein>
<keyword evidence="4 6" id="KW-1133">Transmembrane helix</keyword>
<feature type="transmembrane region" description="Helical" evidence="6">
    <location>
        <begin position="89"/>
        <end position="113"/>
    </location>
</feature>
<comment type="subcellular location">
    <subcellularLocation>
        <location evidence="1 6">Membrane</location>
        <topology evidence="1 6">Multi-pass membrane protein</topology>
    </subcellularLocation>
</comment>
<dbReference type="Proteomes" id="UP000887568">
    <property type="component" value="Unplaced"/>
</dbReference>
<dbReference type="PANTHER" id="PTHR11958:SF63">
    <property type="entry name" value="AMINO ACID TRANSPORTER"/>
    <property type="match status" value="1"/>
</dbReference>
<dbReference type="GO" id="GO:0005313">
    <property type="term" value="F:L-glutamate transmembrane transporter activity"/>
    <property type="evidence" value="ECO:0007669"/>
    <property type="project" value="TreeGrafter"/>
</dbReference>
<evidence type="ECO:0000256" key="3">
    <source>
        <dbReference type="ARBA" id="ARBA00022692"/>
    </source>
</evidence>
<feature type="transmembrane region" description="Helical" evidence="6">
    <location>
        <begin position="50"/>
        <end position="69"/>
    </location>
</feature>
<feature type="compositionally biased region" description="Basic and acidic residues" evidence="7">
    <location>
        <begin position="12"/>
        <end position="23"/>
    </location>
</feature>
<dbReference type="GO" id="GO:0015501">
    <property type="term" value="F:glutamate:sodium symporter activity"/>
    <property type="evidence" value="ECO:0007669"/>
    <property type="project" value="TreeGrafter"/>
</dbReference>
<accession>A0A913ZWM5</accession>
<dbReference type="Pfam" id="PF00375">
    <property type="entry name" value="SDF"/>
    <property type="match status" value="1"/>
</dbReference>
<keyword evidence="6" id="KW-0769">Symport</keyword>
<dbReference type="EnsemblMetazoa" id="XM_038199999.1">
    <property type="protein sequence ID" value="XP_038055927.1"/>
    <property type="gene ID" value="LOC119727919"/>
</dbReference>
<dbReference type="InterPro" id="IPR001991">
    <property type="entry name" value="Na-dicarboxylate_symporter"/>
</dbReference>
<proteinExistence type="inferred from homology"/>
<dbReference type="GO" id="GO:0015175">
    <property type="term" value="F:neutral L-amino acid transmembrane transporter activity"/>
    <property type="evidence" value="ECO:0007669"/>
    <property type="project" value="TreeGrafter"/>
</dbReference>
<sequence length="177" mass="19165">MDGEAVQMNGVESKKRGSNHDYSVDIGGEDGQSETKTAQGWRAYLKAENILLCLLITSVVLGFAVGYVLSVSVELTDEQIDYVSFPGKLFMNMLKMMIIPLIVSSLIASLASLDSAMSGKLGYRAVIYYMATTLLAVALGILLVLVINPGGRSNNEVDPNKNKEEVNIVYAILDLIL</sequence>
<comment type="caution">
    <text evidence="6">Lacks conserved residue(s) required for the propagation of feature annotation.</text>
</comment>
<dbReference type="OrthoDB" id="5877963at2759"/>
<dbReference type="SUPFAM" id="SSF118215">
    <property type="entry name" value="Proton glutamate symport protein"/>
    <property type="match status" value="1"/>
</dbReference>
<dbReference type="AlphaFoldDB" id="A0A913ZWM5"/>
<evidence type="ECO:0000256" key="5">
    <source>
        <dbReference type="ARBA" id="ARBA00023136"/>
    </source>
</evidence>
<keyword evidence="5 6" id="KW-0472">Membrane</keyword>
<keyword evidence="9" id="KW-1185">Reference proteome</keyword>
<evidence type="ECO:0000256" key="7">
    <source>
        <dbReference type="SAM" id="MobiDB-lite"/>
    </source>
</evidence>
<evidence type="ECO:0000256" key="2">
    <source>
        <dbReference type="ARBA" id="ARBA00022448"/>
    </source>
</evidence>
<dbReference type="Gene3D" id="1.10.3860.10">
    <property type="entry name" value="Sodium:dicarboxylate symporter"/>
    <property type="match status" value="1"/>
</dbReference>
<evidence type="ECO:0000256" key="1">
    <source>
        <dbReference type="ARBA" id="ARBA00004141"/>
    </source>
</evidence>
<name>A0A913ZWM5_PATMI</name>
<dbReference type="GeneID" id="119727919"/>
<dbReference type="GO" id="GO:0005886">
    <property type="term" value="C:plasma membrane"/>
    <property type="evidence" value="ECO:0007669"/>
    <property type="project" value="TreeGrafter"/>
</dbReference>
<feature type="region of interest" description="Disordered" evidence="7">
    <location>
        <begin position="1"/>
        <end position="33"/>
    </location>
</feature>
<dbReference type="RefSeq" id="XP_038055927.1">
    <property type="nucleotide sequence ID" value="XM_038199999.1"/>
</dbReference>
<dbReference type="OMA" id="YSAREIM"/>
<keyword evidence="2 6" id="KW-0813">Transport</keyword>
<reference evidence="8" key="1">
    <citation type="submission" date="2022-11" db="UniProtKB">
        <authorList>
            <consortium name="EnsemblMetazoa"/>
        </authorList>
    </citation>
    <scope>IDENTIFICATION</scope>
</reference>
<dbReference type="PRINTS" id="PR00173">
    <property type="entry name" value="EDTRNSPORT"/>
</dbReference>
<evidence type="ECO:0000256" key="6">
    <source>
        <dbReference type="RuleBase" id="RU361216"/>
    </source>
</evidence>
<dbReference type="InterPro" id="IPR036458">
    <property type="entry name" value="Na:dicarbo_symporter_sf"/>
</dbReference>
<keyword evidence="3 6" id="KW-0812">Transmembrane</keyword>
<comment type="similarity">
    <text evidence="6">Belongs to the dicarboxylate/amino acid:cation symporter (DAACS) (TC 2.A.23) family.</text>
</comment>